<dbReference type="GO" id="GO:0005524">
    <property type="term" value="F:ATP binding"/>
    <property type="evidence" value="ECO:0007669"/>
    <property type="project" value="UniProtKB-KW"/>
</dbReference>
<keyword evidence="11" id="KW-1185">Reference proteome</keyword>
<evidence type="ECO:0000256" key="5">
    <source>
        <dbReference type="ARBA" id="ARBA00022821"/>
    </source>
</evidence>
<dbReference type="PhylomeDB" id="A0A022PTY5"/>
<evidence type="ECO:0000313" key="10">
    <source>
        <dbReference type="EMBL" id="EYU18283.1"/>
    </source>
</evidence>
<dbReference type="SUPFAM" id="SSF52058">
    <property type="entry name" value="L domain-like"/>
    <property type="match status" value="1"/>
</dbReference>
<dbReference type="GO" id="GO:0043531">
    <property type="term" value="F:ADP binding"/>
    <property type="evidence" value="ECO:0007669"/>
    <property type="project" value="InterPro"/>
</dbReference>
<evidence type="ECO:0000313" key="11">
    <source>
        <dbReference type="Proteomes" id="UP000030748"/>
    </source>
</evidence>
<evidence type="ECO:0000256" key="2">
    <source>
        <dbReference type="ARBA" id="ARBA00022614"/>
    </source>
</evidence>
<dbReference type="Gene3D" id="3.80.10.10">
    <property type="entry name" value="Ribonuclease Inhibitor"/>
    <property type="match status" value="1"/>
</dbReference>
<keyword evidence="2" id="KW-0433">Leucine-rich repeat</keyword>
<dbReference type="PRINTS" id="PR00364">
    <property type="entry name" value="DISEASERSIST"/>
</dbReference>
<comment type="similarity">
    <text evidence="1">Belongs to the disease resistance NB-LRR family.</text>
</comment>
<dbReference type="Pfam" id="PF23559">
    <property type="entry name" value="WHD_DRP"/>
    <property type="match status" value="1"/>
</dbReference>
<keyword evidence="5" id="KW-0611">Plant defense</keyword>
<dbReference type="Pfam" id="PF00931">
    <property type="entry name" value="NB-ARC"/>
    <property type="match status" value="1"/>
</dbReference>
<evidence type="ECO:0000256" key="3">
    <source>
        <dbReference type="ARBA" id="ARBA00022737"/>
    </source>
</evidence>
<dbReference type="InterPro" id="IPR055414">
    <property type="entry name" value="LRR_R13L4/SHOC2-like"/>
</dbReference>
<dbReference type="KEGG" id="egt:105949835"/>
<proteinExistence type="inferred from homology"/>
<dbReference type="Pfam" id="PF23598">
    <property type="entry name" value="LRR_14"/>
    <property type="match status" value="1"/>
</dbReference>
<dbReference type="Proteomes" id="UP000030748">
    <property type="component" value="Unassembled WGS sequence"/>
</dbReference>
<dbReference type="InterPro" id="IPR002182">
    <property type="entry name" value="NB-ARC"/>
</dbReference>
<dbReference type="InterPro" id="IPR058922">
    <property type="entry name" value="WHD_DRP"/>
</dbReference>
<feature type="domain" description="Disease resistance protein winged helix" evidence="8">
    <location>
        <begin position="417"/>
        <end position="490"/>
    </location>
</feature>
<dbReference type="InterPro" id="IPR036388">
    <property type="entry name" value="WH-like_DNA-bd_sf"/>
</dbReference>
<feature type="domain" description="NB-ARC" evidence="7">
    <location>
        <begin position="165"/>
        <end position="330"/>
    </location>
</feature>
<dbReference type="InterPro" id="IPR032675">
    <property type="entry name" value="LRR_dom_sf"/>
</dbReference>
<protein>
    <submittedName>
        <fullName evidence="10">Uncharacterized protein</fullName>
    </submittedName>
</protein>
<dbReference type="PANTHER" id="PTHR23155">
    <property type="entry name" value="DISEASE RESISTANCE PROTEIN RP"/>
    <property type="match status" value="1"/>
</dbReference>
<gene>
    <name evidence="10" type="ORF">MIMGU_mgv1a001017mg</name>
</gene>
<accession>A0A022PTY5</accession>
<evidence type="ECO:0000256" key="4">
    <source>
        <dbReference type="ARBA" id="ARBA00022741"/>
    </source>
</evidence>
<evidence type="ECO:0000256" key="1">
    <source>
        <dbReference type="ARBA" id="ARBA00008894"/>
    </source>
</evidence>
<dbReference type="Gene3D" id="3.40.50.300">
    <property type="entry name" value="P-loop containing nucleotide triphosphate hydrolases"/>
    <property type="match status" value="1"/>
</dbReference>
<dbReference type="FunFam" id="1.10.10.10:FF:000322">
    <property type="entry name" value="Probable disease resistance protein At1g63360"/>
    <property type="match status" value="1"/>
</dbReference>
<dbReference type="InterPro" id="IPR044974">
    <property type="entry name" value="Disease_R_plants"/>
</dbReference>
<keyword evidence="3" id="KW-0677">Repeat</keyword>
<dbReference type="GO" id="GO:0051607">
    <property type="term" value="P:defense response to virus"/>
    <property type="evidence" value="ECO:0007669"/>
    <property type="project" value="UniProtKB-ARBA"/>
</dbReference>
<dbReference type="InterPro" id="IPR027417">
    <property type="entry name" value="P-loop_NTPase"/>
</dbReference>
<dbReference type="Gene3D" id="1.10.8.430">
    <property type="entry name" value="Helical domain of apoptotic protease-activating factors"/>
    <property type="match status" value="1"/>
</dbReference>
<keyword evidence="4" id="KW-0547">Nucleotide-binding</keyword>
<reference evidence="10 11" key="1">
    <citation type="journal article" date="2013" name="Proc. Natl. Acad. Sci. U.S.A.">
        <title>Fine-scale variation in meiotic recombination in Mimulus inferred from population shotgun sequencing.</title>
        <authorList>
            <person name="Hellsten U."/>
            <person name="Wright K.M."/>
            <person name="Jenkins J."/>
            <person name="Shu S."/>
            <person name="Yuan Y."/>
            <person name="Wessler S.R."/>
            <person name="Schmutz J."/>
            <person name="Willis J.H."/>
            <person name="Rokhsar D.S."/>
        </authorList>
    </citation>
    <scope>NUCLEOTIDE SEQUENCE [LARGE SCALE GENOMIC DNA]</scope>
    <source>
        <strain evidence="11">cv. DUN x IM62</strain>
    </source>
</reference>
<evidence type="ECO:0000259" key="9">
    <source>
        <dbReference type="Pfam" id="PF23598"/>
    </source>
</evidence>
<sequence length="911" mass="102587">MSTFSAVSSTAERLDHLLLADGAPAPCEGDLRAGVLQLRSEIKLIENKLMSDENGRIKIGEEEKRRITQLAYDVEDAVESYAWRQAAAAADSKWKLGSVLKYPTARSLRKDLHAFSKRIDEIRSVTAGGGEGSPRSGVRSVVVVEPPPPPPAQILRTEVRSGGEDVTELTARLVGPESKLSVVAVCGMGGIGKTTLAQSVYNNRFVIEHFDTRAWAYVGQNFQARGILESVLSSLRPERSKSEIAAMEMMVLMDQLYKAQKGRRYLVVLDDVLSFEAWDTMRFAFPDDNNGSRIVITTQDEEVAKQMSTSVLEMKLLPEDRSWEILQSASGVMDGTEFNPEIEMVGKQIAKYCKGLPLAITVIGGILRKKNLKEWKEVLDVLVAGDGCSQETESVLPLSYNHLPLHLKPCFLYLGHFPEDEAIPVEKLYLLWMAEGLISTRALDNRTQKEVAEAYLKQLVDRSLVFVVENEVSDPTRFKSCQLHDLIRKLCISNGKQEEFFDVIDFGNGGKISSSSRRLVIYLYKFKDVNDDPLLNIRDARDIRSILFYDRDESHVKPASSSNLPRAFSDLTEFQGARVLHFDGVDFQVKKLPRGIQKLIYLRHLSFQGCHLKVFPSSFCSFPFLETLDLRVIDCCVMTIPNVLWKISSLRHLYFPLAFRVDTNDKLKLNTLKKLQVLENFNASLCDTNDLLQLENLQILSGVVEGNTDLKNIIGCMDSSKFLRHSSLDVKKFDSYSKERLAIVAELLECNGLHNLDFEGYLGVMPPHRNIGSNITSVVFIGSEFGEDPMPVFAKFPNLRSLVLCKDAFVGKKMVCSEPNHFLRLESLKLATLQYLEEWEVDEAAMPRLVVITIERCNKLEAIPSGLSEISTLERFMIGSMPKEFQEKVNQIIEKQRDNGNKELTVTFYDC</sequence>
<dbReference type="Gene3D" id="1.10.10.10">
    <property type="entry name" value="Winged helix-like DNA-binding domain superfamily/Winged helix DNA-binding domain"/>
    <property type="match status" value="1"/>
</dbReference>
<dbReference type="FunFam" id="3.40.50.300:FF:001091">
    <property type="entry name" value="Probable disease resistance protein At1g61300"/>
    <property type="match status" value="1"/>
</dbReference>
<keyword evidence="6" id="KW-0067">ATP-binding</keyword>
<dbReference type="OMA" id="KMMLTHC"/>
<dbReference type="SUPFAM" id="SSF52540">
    <property type="entry name" value="P-loop containing nucleoside triphosphate hydrolases"/>
    <property type="match status" value="1"/>
</dbReference>
<evidence type="ECO:0000256" key="6">
    <source>
        <dbReference type="ARBA" id="ARBA00022840"/>
    </source>
</evidence>
<evidence type="ECO:0000259" key="7">
    <source>
        <dbReference type="Pfam" id="PF00931"/>
    </source>
</evidence>
<dbReference type="eggNOG" id="KOG4658">
    <property type="taxonomic scope" value="Eukaryota"/>
</dbReference>
<dbReference type="OrthoDB" id="911815at2759"/>
<dbReference type="InterPro" id="IPR042197">
    <property type="entry name" value="Apaf_helical"/>
</dbReference>
<evidence type="ECO:0000259" key="8">
    <source>
        <dbReference type="Pfam" id="PF23559"/>
    </source>
</evidence>
<feature type="domain" description="Disease resistance R13L4/SHOC-2-like LRR" evidence="9">
    <location>
        <begin position="569"/>
        <end position="878"/>
    </location>
</feature>
<name>A0A022PTY5_ERYGU</name>
<dbReference type="PANTHER" id="PTHR23155:SF1185">
    <property type="entry name" value="DISEASE RESISTANCE RPP8-LIKE PROTEIN 3-RELATED"/>
    <property type="match status" value="1"/>
</dbReference>
<dbReference type="EMBL" id="KI632336">
    <property type="protein sequence ID" value="EYU18283.1"/>
    <property type="molecule type" value="Genomic_DNA"/>
</dbReference>
<dbReference type="AlphaFoldDB" id="A0A022PTY5"/>
<organism evidence="10 11">
    <name type="scientific">Erythranthe guttata</name>
    <name type="common">Yellow monkey flower</name>
    <name type="synonym">Mimulus guttatus</name>
    <dbReference type="NCBI Taxonomy" id="4155"/>
    <lineage>
        <taxon>Eukaryota</taxon>
        <taxon>Viridiplantae</taxon>
        <taxon>Streptophyta</taxon>
        <taxon>Embryophyta</taxon>
        <taxon>Tracheophyta</taxon>
        <taxon>Spermatophyta</taxon>
        <taxon>Magnoliopsida</taxon>
        <taxon>eudicotyledons</taxon>
        <taxon>Gunneridae</taxon>
        <taxon>Pentapetalae</taxon>
        <taxon>asterids</taxon>
        <taxon>lamiids</taxon>
        <taxon>Lamiales</taxon>
        <taxon>Phrymaceae</taxon>
        <taxon>Erythranthe</taxon>
    </lineage>
</organism>